<reference evidence="3" key="1">
    <citation type="submission" date="2014-11" db="EMBL/GenBank/DDBJ databases">
        <authorList>
            <person name="Otto D Thomas"/>
            <person name="Naeem Raeece"/>
        </authorList>
    </citation>
    <scope>NUCLEOTIDE SEQUENCE</scope>
</reference>
<dbReference type="InterPro" id="IPR000626">
    <property type="entry name" value="Ubiquitin-like_dom"/>
</dbReference>
<proteinExistence type="predicted"/>
<dbReference type="EMBL" id="CDMZ01002324">
    <property type="protein sequence ID" value="CEM41868.1"/>
    <property type="molecule type" value="Genomic_DNA"/>
</dbReference>
<name>A0A0G4HDC0_9ALVE</name>
<dbReference type="Pfam" id="PF00240">
    <property type="entry name" value="ubiquitin"/>
    <property type="match status" value="1"/>
</dbReference>
<gene>
    <name evidence="3" type="ORF">Cvel_26320</name>
</gene>
<evidence type="ECO:0000259" key="2">
    <source>
        <dbReference type="PROSITE" id="PS50053"/>
    </source>
</evidence>
<dbReference type="VEuPathDB" id="CryptoDB:Cvel_26320"/>
<feature type="compositionally biased region" description="Low complexity" evidence="1">
    <location>
        <begin position="75"/>
        <end position="90"/>
    </location>
</feature>
<dbReference type="PRINTS" id="PR00348">
    <property type="entry name" value="UBIQUITIN"/>
</dbReference>
<dbReference type="AlphaFoldDB" id="A0A0G4HDC0"/>
<evidence type="ECO:0000313" key="3">
    <source>
        <dbReference type="EMBL" id="CEM41868.1"/>
    </source>
</evidence>
<feature type="region of interest" description="Disordered" evidence="1">
    <location>
        <begin position="55"/>
        <end position="91"/>
    </location>
</feature>
<dbReference type="Gene3D" id="3.10.20.90">
    <property type="entry name" value="Phosphatidylinositol 3-kinase Catalytic Subunit, Chain A, domain 1"/>
    <property type="match status" value="1"/>
</dbReference>
<organism evidence="3">
    <name type="scientific">Chromera velia CCMP2878</name>
    <dbReference type="NCBI Taxonomy" id="1169474"/>
    <lineage>
        <taxon>Eukaryota</taxon>
        <taxon>Sar</taxon>
        <taxon>Alveolata</taxon>
        <taxon>Colpodellida</taxon>
        <taxon>Chromeraceae</taxon>
        <taxon>Chromera</taxon>
    </lineage>
</organism>
<dbReference type="InterPro" id="IPR019956">
    <property type="entry name" value="Ubiquitin_dom"/>
</dbReference>
<dbReference type="InterPro" id="IPR029071">
    <property type="entry name" value="Ubiquitin-like_domsf"/>
</dbReference>
<dbReference type="SUPFAM" id="SSF54236">
    <property type="entry name" value="Ubiquitin-like"/>
    <property type="match status" value="1"/>
</dbReference>
<feature type="domain" description="Ubiquitin-like" evidence="2">
    <location>
        <begin position="1"/>
        <end position="54"/>
    </location>
</feature>
<accession>A0A0G4HDC0</accession>
<sequence length="145" mass="15405">METVKAKIQDKKGILPWMQRLIYGGRQLDDLRSLPDCNIQKDTTLHLVLRLRGGTTLGTESGNAIDISDDEDEPSPSSSSSSSSSAAASSGQVPTGCAFMIVCVAVLHCHDVAALCVGLVYGEVLHGFLQAFAAAFQAVEEEPQL</sequence>
<evidence type="ECO:0000256" key="1">
    <source>
        <dbReference type="SAM" id="MobiDB-lite"/>
    </source>
</evidence>
<dbReference type="PANTHER" id="PTHR10666">
    <property type="entry name" value="UBIQUITIN"/>
    <property type="match status" value="1"/>
</dbReference>
<dbReference type="PROSITE" id="PS50053">
    <property type="entry name" value="UBIQUITIN_2"/>
    <property type="match status" value="1"/>
</dbReference>
<protein>
    <recommendedName>
        <fullName evidence="2">Ubiquitin-like domain-containing protein</fullName>
    </recommendedName>
</protein>
<dbReference type="InterPro" id="IPR050158">
    <property type="entry name" value="Ubiquitin_ubiquitin-like"/>
</dbReference>